<protein>
    <submittedName>
        <fullName evidence="2">Uncharacterized protein</fullName>
    </submittedName>
</protein>
<reference evidence="2" key="2">
    <citation type="submission" date="2023-05" db="EMBL/GenBank/DDBJ databases">
        <authorList>
            <consortium name="Lawrence Berkeley National Laboratory"/>
            <person name="Steindorff A."/>
            <person name="Hensen N."/>
            <person name="Bonometti L."/>
            <person name="Westerberg I."/>
            <person name="Brannstrom I.O."/>
            <person name="Guillou S."/>
            <person name="Cros-Aarteil S."/>
            <person name="Calhoun S."/>
            <person name="Haridas S."/>
            <person name="Kuo A."/>
            <person name="Mondo S."/>
            <person name="Pangilinan J."/>
            <person name="Riley R."/>
            <person name="Labutti K."/>
            <person name="Andreopoulos B."/>
            <person name="Lipzen A."/>
            <person name="Chen C."/>
            <person name="Yanf M."/>
            <person name="Daum C."/>
            <person name="Ng V."/>
            <person name="Clum A."/>
            <person name="Ohm R."/>
            <person name="Martin F."/>
            <person name="Silar P."/>
            <person name="Natvig D."/>
            <person name="Lalanne C."/>
            <person name="Gautier V."/>
            <person name="Ament-Velasquez S.L."/>
            <person name="Kruys A."/>
            <person name="Hutchinson M.I."/>
            <person name="Powell A.J."/>
            <person name="Barry K."/>
            <person name="Miller A.N."/>
            <person name="Grigoriev I.V."/>
            <person name="Debuchy R."/>
            <person name="Gladieux P."/>
            <person name="Thoren M.H."/>
            <person name="Johannesson H."/>
        </authorList>
    </citation>
    <scope>NUCLEOTIDE SEQUENCE</scope>
    <source>
        <strain evidence="2">CBS 731.68</strain>
    </source>
</reference>
<dbReference type="AlphaFoldDB" id="A0AAN6UAB1"/>
<reference evidence="2" key="1">
    <citation type="journal article" date="2023" name="Mol. Phylogenet. Evol.">
        <title>Genome-scale phylogeny and comparative genomics of the fungal order Sordariales.</title>
        <authorList>
            <person name="Hensen N."/>
            <person name="Bonometti L."/>
            <person name="Westerberg I."/>
            <person name="Brannstrom I.O."/>
            <person name="Guillou S."/>
            <person name="Cros-Aarteil S."/>
            <person name="Calhoun S."/>
            <person name="Haridas S."/>
            <person name="Kuo A."/>
            <person name="Mondo S."/>
            <person name="Pangilinan J."/>
            <person name="Riley R."/>
            <person name="LaButti K."/>
            <person name="Andreopoulos B."/>
            <person name="Lipzen A."/>
            <person name="Chen C."/>
            <person name="Yan M."/>
            <person name="Daum C."/>
            <person name="Ng V."/>
            <person name="Clum A."/>
            <person name="Steindorff A."/>
            <person name="Ohm R.A."/>
            <person name="Martin F."/>
            <person name="Silar P."/>
            <person name="Natvig D.O."/>
            <person name="Lalanne C."/>
            <person name="Gautier V."/>
            <person name="Ament-Velasquez S.L."/>
            <person name="Kruys A."/>
            <person name="Hutchinson M.I."/>
            <person name="Powell A.J."/>
            <person name="Barry K."/>
            <person name="Miller A.N."/>
            <person name="Grigoriev I.V."/>
            <person name="Debuchy R."/>
            <person name="Gladieux P."/>
            <person name="Hiltunen Thoren M."/>
            <person name="Johannesson H."/>
        </authorList>
    </citation>
    <scope>NUCLEOTIDE SEQUENCE</scope>
    <source>
        <strain evidence="2">CBS 731.68</strain>
    </source>
</reference>
<gene>
    <name evidence="2" type="ORF">N657DRAFT_234849</name>
</gene>
<proteinExistence type="predicted"/>
<feature type="region of interest" description="Disordered" evidence="1">
    <location>
        <begin position="1"/>
        <end position="23"/>
    </location>
</feature>
<name>A0AAN6UAB1_9PEZI</name>
<dbReference type="EMBL" id="MU853224">
    <property type="protein sequence ID" value="KAK4127906.1"/>
    <property type="molecule type" value="Genomic_DNA"/>
</dbReference>
<organism evidence="2 3">
    <name type="scientific">Parathielavia appendiculata</name>
    <dbReference type="NCBI Taxonomy" id="2587402"/>
    <lineage>
        <taxon>Eukaryota</taxon>
        <taxon>Fungi</taxon>
        <taxon>Dikarya</taxon>
        <taxon>Ascomycota</taxon>
        <taxon>Pezizomycotina</taxon>
        <taxon>Sordariomycetes</taxon>
        <taxon>Sordariomycetidae</taxon>
        <taxon>Sordariales</taxon>
        <taxon>Chaetomiaceae</taxon>
        <taxon>Parathielavia</taxon>
    </lineage>
</organism>
<dbReference type="GeneID" id="87823106"/>
<dbReference type="Proteomes" id="UP001302602">
    <property type="component" value="Unassembled WGS sequence"/>
</dbReference>
<evidence type="ECO:0000256" key="1">
    <source>
        <dbReference type="SAM" id="MobiDB-lite"/>
    </source>
</evidence>
<accession>A0AAN6UAB1</accession>
<dbReference type="RefSeq" id="XP_062651677.1">
    <property type="nucleotide sequence ID" value="XM_062786340.1"/>
</dbReference>
<keyword evidence="3" id="KW-1185">Reference proteome</keyword>
<evidence type="ECO:0000313" key="3">
    <source>
        <dbReference type="Proteomes" id="UP001302602"/>
    </source>
</evidence>
<comment type="caution">
    <text evidence="2">The sequence shown here is derived from an EMBL/GenBank/DDBJ whole genome shotgun (WGS) entry which is preliminary data.</text>
</comment>
<evidence type="ECO:0000313" key="2">
    <source>
        <dbReference type="EMBL" id="KAK4127906.1"/>
    </source>
</evidence>
<sequence length="173" mass="19595">MTGQLRPFCPRPSEAASGQSQFERAQPAAISATLRRGAFSSTGKPLQAGYQVVNQNRISNAFRATRGEISSPRFVFLRVHKALRVMDTLTVEHISAKDPHCLRAWVASWRAGPSPTNERDGDRPYFTRPSTATISEVRSCQWRDRQIFPWKRTDSVQSMATIRTWPWMIDGCQ</sequence>